<dbReference type="PANTHER" id="PTHR32170:SF3">
    <property type="entry name" value="PROTEASOME ACTIVATOR COMPLEX SUBUNIT 4"/>
    <property type="match status" value="1"/>
</dbReference>
<keyword evidence="2" id="KW-1185">Reference proteome</keyword>
<sequence length="124" mass="13927">MQKSETISGSRTIASIPQSVIDDDSHHTMYYSQALPYAHLLGGEAEQWLETICTNLAIAVRAQDYQSGVVAWTRRLCSYLDMKHALSRDVRANLAKIMFDLTIAPGMDTALIELWANLCVRLIR</sequence>
<gene>
    <name evidence="1" type="ORF">J3Q64DRAFT_1179572</name>
</gene>
<organism evidence="1 2">
    <name type="scientific">Phycomyces blakesleeanus</name>
    <dbReference type="NCBI Taxonomy" id="4837"/>
    <lineage>
        <taxon>Eukaryota</taxon>
        <taxon>Fungi</taxon>
        <taxon>Fungi incertae sedis</taxon>
        <taxon>Mucoromycota</taxon>
        <taxon>Mucoromycotina</taxon>
        <taxon>Mucoromycetes</taxon>
        <taxon>Mucorales</taxon>
        <taxon>Phycomycetaceae</taxon>
        <taxon>Phycomyces</taxon>
    </lineage>
</organism>
<evidence type="ECO:0000313" key="1">
    <source>
        <dbReference type="EMBL" id="KAL0081956.1"/>
    </source>
</evidence>
<accession>A0ABR3AUA1</accession>
<reference evidence="1 2" key="1">
    <citation type="submission" date="2024-04" db="EMBL/GenBank/DDBJ databases">
        <title>Symmetric and asymmetric DNA N6-adenine methylation regulates different biological responses in Mucorales.</title>
        <authorList>
            <consortium name="Lawrence Berkeley National Laboratory"/>
            <person name="Lax C."/>
            <person name="Mondo S.J."/>
            <person name="Osorio-Concepcion M."/>
            <person name="Muszewska A."/>
            <person name="Corrochano-Luque M."/>
            <person name="Gutierrez G."/>
            <person name="Riley R."/>
            <person name="Lipzen A."/>
            <person name="Guo J."/>
            <person name="Hundley H."/>
            <person name="Amirebrahimi M."/>
            <person name="Ng V."/>
            <person name="Lorenzo-Gutierrez D."/>
            <person name="Binder U."/>
            <person name="Yang J."/>
            <person name="Song Y."/>
            <person name="Canovas D."/>
            <person name="Navarro E."/>
            <person name="Freitag M."/>
            <person name="Gabaldon T."/>
            <person name="Grigoriev I.V."/>
            <person name="Corrochano L.M."/>
            <person name="Nicolas F.E."/>
            <person name="Garre V."/>
        </authorList>
    </citation>
    <scope>NUCLEOTIDE SEQUENCE [LARGE SCALE GENOMIC DNA]</scope>
    <source>
        <strain evidence="1 2">L51</strain>
    </source>
</reference>
<name>A0ABR3AUA1_PHYBL</name>
<dbReference type="PANTHER" id="PTHR32170">
    <property type="entry name" value="PROTEASOME ACTIVATOR COMPLEX SUBUNIT 4"/>
    <property type="match status" value="1"/>
</dbReference>
<evidence type="ECO:0000313" key="2">
    <source>
        <dbReference type="Proteomes" id="UP001448207"/>
    </source>
</evidence>
<comment type="caution">
    <text evidence="1">The sequence shown here is derived from an EMBL/GenBank/DDBJ whole genome shotgun (WGS) entry which is preliminary data.</text>
</comment>
<protein>
    <submittedName>
        <fullName evidence="1">Uncharacterized protein</fullName>
    </submittedName>
</protein>
<dbReference type="Proteomes" id="UP001448207">
    <property type="component" value="Unassembled WGS sequence"/>
</dbReference>
<dbReference type="EMBL" id="JBCLYO010000016">
    <property type="protein sequence ID" value="KAL0081956.1"/>
    <property type="molecule type" value="Genomic_DNA"/>
</dbReference>
<dbReference type="InterPro" id="IPR035309">
    <property type="entry name" value="PSME4"/>
</dbReference>
<proteinExistence type="predicted"/>